<protein>
    <submittedName>
        <fullName evidence="3">Transposase</fullName>
    </submittedName>
</protein>
<name>A0ABV5CNI6_9ACTN</name>
<feature type="compositionally biased region" description="Polar residues" evidence="1">
    <location>
        <begin position="125"/>
        <end position="136"/>
    </location>
</feature>
<keyword evidence="4" id="KW-1185">Reference proteome</keyword>
<accession>A0ABV5CNI6</accession>
<evidence type="ECO:0000313" key="4">
    <source>
        <dbReference type="Proteomes" id="UP001582793"/>
    </source>
</evidence>
<reference evidence="3 4" key="1">
    <citation type="submission" date="2024-04" db="EMBL/GenBank/DDBJ databases">
        <title>Polymorphospora sp. isolated from Baiyangdian Lake in Xiong'an New Area.</title>
        <authorList>
            <person name="Zhang X."/>
            <person name="Liu J."/>
        </authorList>
    </citation>
    <scope>NUCLEOTIDE SEQUENCE [LARGE SCALE GENOMIC DNA]</scope>
    <source>
        <strain evidence="3 4">2-325</strain>
    </source>
</reference>
<organism evidence="3 4">
    <name type="scientific">Polymorphospora lycopeni</name>
    <dbReference type="NCBI Taxonomy" id="3140240"/>
    <lineage>
        <taxon>Bacteria</taxon>
        <taxon>Bacillati</taxon>
        <taxon>Actinomycetota</taxon>
        <taxon>Actinomycetes</taxon>
        <taxon>Micromonosporales</taxon>
        <taxon>Micromonosporaceae</taxon>
        <taxon>Polymorphospora</taxon>
    </lineage>
</organism>
<feature type="domain" description="Transposase IS701-like DDE" evidence="2">
    <location>
        <begin position="1"/>
        <end position="86"/>
    </location>
</feature>
<dbReference type="Proteomes" id="UP001582793">
    <property type="component" value="Unassembled WGS sequence"/>
</dbReference>
<gene>
    <name evidence="3" type="ORF">AAFH96_10660</name>
</gene>
<evidence type="ECO:0000259" key="2">
    <source>
        <dbReference type="Pfam" id="PF13546"/>
    </source>
</evidence>
<sequence>MVDRLIRAGHWRDGDPEILIVCDTGYDVARLAFVLADLPVRLLGRIRTDRVLRLPKPPRTAGAAGRPPKHGPEFRLADPAASPPPASVEPSGTSAPKALYQPVHRNPHHQGPDARPAPRTAYAHTATTSGKPPSAT</sequence>
<dbReference type="EMBL" id="JBCGDC010000023">
    <property type="protein sequence ID" value="MFB6393565.1"/>
    <property type="molecule type" value="Genomic_DNA"/>
</dbReference>
<dbReference type="InterPro" id="IPR038721">
    <property type="entry name" value="IS701-like_DDE_dom"/>
</dbReference>
<dbReference type="RefSeq" id="WP_375733994.1">
    <property type="nucleotide sequence ID" value="NZ_JBCGDC010000023.1"/>
</dbReference>
<dbReference type="Pfam" id="PF13546">
    <property type="entry name" value="DDE_5"/>
    <property type="match status" value="1"/>
</dbReference>
<evidence type="ECO:0000256" key="1">
    <source>
        <dbReference type="SAM" id="MobiDB-lite"/>
    </source>
</evidence>
<evidence type="ECO:0000313" key="3">
    <source>
        <dbReference type="EMBL" id="MFB6393565.1"/>
    </source>
</evidence>
<feature type="region of interest" description="Disordered" evidence="1">
    <location>
        <begin position="54"/>
        <end position="136"/>
    </location>
</feature>
<proteinExistence type="predicted"/>
<comment type="caution">
    <text evidence="3">The sequence shown here is derived from an EMBL/GenBank/DDBJ whole genome shotgun (WGS) entry which is preliminary data.</text>
</comment>